<dbReference type="RefSeq" id="WP_068833692.1">
    <property type="nucleotide sequence ID" value="NZ_JBHSMX010000012.1"/>
</dbReference>
<keyword evidence="3" id="KW-1185">Reference proteome</keyword>
<name>A0ABW0QBE6_9BURK</name>
<organism evidence="2 3">
    <name type="scientific">Polaromonas jejuensis</name>
    <dbReference type="NCBI Taxonomy" id="457502"/>
    <lineage>
        <taxon>Bacteria</taxon>
        <taxon>Pseudomonadati</taxon>
        <taxon>Pseudomonadota</taxon>
        <taxon>Betaproteobacteria</taxon>
        <taxon>Burkholderiales</taxon>
        <taxon>Comamonadaceae</taxon>
        <taxon>Polaromonas</taxon>
    </lineage>
</organism>
<reference evidence="3" key="1">
    <citation type="journal article" date="2019" name="Int. J. Syst. Evol. Microbiol.">
        <title>The Global Catalogue of Microorganisms (GCM) 10K type strain sequencing project: providing services to taxonomists for standard genome sequencing and annotation.</title>
        <authorList>
            <consortium name="The Broad Institute Genomics Platform"/>
            <consortium name="The Broad Institute Genome Sequencing Center for Infectious Disease"/>
            <person name="Wu L."/>
            <person name="Ma J."/>
        </authorList>
    </citation>
    <scope>NUCLEOTIDE SEQUENCE [LARGE SCALE GENOMIC DNA]</scope>
    <source>
        <strain evidence="3">CGMCC 4.7277</strain>
    </source>
</reference>
<proteinExistence type="predicted"/>
<sequence>MSSEHLNKVDGLSCKTWLGIAAFLVMLCQLVAMALVVDRQMEKAQLRDARHASVGMAIASCYERSAGPARLSCIQQAQAAADPVSGLDTGQPVRAVATAPGIEFVAKPAVRQMPGILAASLATRQ</sequence>
<keyword evidence="1" id="KW-0812">Transmembrane</keyword>
<feature type="transmembrane region" description="Helical" evidence="1">
    <location>
        <begin position="16"/>
        <end position="37"/>
    </location>
</feature>
<accession>A0ABW0QBE6</accession>
<keyword evidence="1" id="KW-1133">Transmembrane helix</keyword>
<keyword evidence="1" id="KW-0472">Membrane</keyword>
<gene>
    <name evidence="2" type="ORF">ACFPP7_08960</name>
</gene>
<evidence type="ECO:0000313" key="3">
    <source>
        <dbReference type="Proteomes" id="UP001596084"/>
    </source>
</evidence>
<evidence type="ECO:0000256" key="1">
    <source>
        <dbReference type="SAM" id="Phobius"/>
    </source>
</evidence>
<dbReference type="Proteomes" id="UP001596084">
    <property type="component" value="Unassembled WGS sequence"/>
</dbReference>
<dbReference type="EMBL" id="JBHSMX010000012">
    <property type="protein sequence ID" value="MFC5521042.1"/>
    <property type="molecule type" value="Genomic_DNA"/>
</dbReference>
<comment type="caution">
    <text evidence="2">The sequence shown here is derived from an EMBL/GenBank/DDBJ whole genome shotgun (WGS) entry which is preliminary data.</text>
</comment>
<protein>
    <submittedName>
        <fullName evidence="2">Uncharacterized protein</fullName>
    </submittedName>
</protein>
<evidence type="ECO:0000313" key="2">
    <source>
        <dbReference type="EMBL" id="MFC5521042.1"/>
    </source>
</evidence>